<dbReference type="Gene3D" id="6.20.50.100">
    <property type="match status" value="1"/>
</dbReference>
<dbReference type="Gene3D" id="6.10.250.2040">
    <property type="match status" value="2"/>
</dbReference>
<feature type="domain" description="Trimeric autotransporter adhesin YadA-like stalk" evidence="14">
    <location>
        <begin position="1240"/>
        <end position="1276"/>
    </location>
</feature>
<keyword evidence="5" id="KW-1134">Transmembrane beta strand</keyword>
<feature type="region of interest" description="Disordered" evidence="11">
    <location>
        <begin position="1453"/>
        <end position="1501"/>
    </location>
</feature>
<dbReference type="SUPFAM" id="SSF101999">
    <property type="entry name" value="Trimeric adhesin"/>
    <property type="match status" value="2"/>
</dbReference>
<keyword evidence="8" id="KW-0653">Protein transport</keyword>
<dbReference type="Gene3D" id="3.90.1780.10">
    <property type="entry name" value="Trimeric adhesin"/>
    <property type="match status" value="2"/>
</dbReference>
<feature type="domain" description="Trimeric autotransporter adhesin YadA-like stalk" evidence="14">
    <location>
        <begin position="1648"/>
        <end position="1688"/>
    </location>
</feature>
<dbReference type="CDD" id="cd12820">
    <property type="entry name" value="LbR_YadA-like"/>
    <property type="match status" value="2"/>
</dbReference>
<evidence type="ECO:0000256" key="8">
    <source>
        <dbReference type="ARBA" id="ARBA00022927"/>
    </source>
</evidence>
<dbReference type="EMBL" id="UGSP01000001">
    <property type="protein sequence ID" value="SUB24218.1"/>
    <property type="molecule type" value="Genomic_DNA"/>
</dbReference>
<dbReference type="Gene3D" id="2.150.10.10">
    <property type="entry name" value="Serralysin-like metalloprotease, C-terminal"/>
    <property type="match status" value="4"/>
</dbReference>
<evidence type="ECO:0000256" key="1">
    <source>
        <dbReference type="ARBA" id="ARBA00004241"/>
    </source>
</evidence>
<dbReference type="Pfam" id="PF13018">
    <property type="entry name" value="ESPR"/>
    <property type="match status" value="1"/>
</dbReference>
<name>A0A379AR97_AVIAV</name>
<feature type="domain" description="Trimeric autotransporter adhesin YadA-like head" evidence="13">
    <location>
        <begin position="477"/>
        <end position="500"/>
    </location>
</feature>
<dbReference type="Pfam" id="PF05662">
    <property type="entry name" value="YadA_stalk"/>
    <property type="match status" value="4"/>
</dbReference>
<dbReference type="Gene3D" id="1.20.5.170">
    <property type="match status" value="1"/>
</dbReference>
<organism evidence="16 17">
    <name type="scientific">Avibacterium avium</name>
    <name type="common">Pasteurella avium</name>
    <dbReference type="NCBI Taxonomy" id="751"/>
    <lineage>
        <taxon>Bacteria</taxon>
        <taxon>Pseudomonadati</taxon>
        <taxon>Pseudomonadota</taxon>
        <taxon>Gammaproteobacteria</taxon>
        <taxon>Pasteurellales</taxon>
        <taxon>Pasteurellaceae</taxon>
        <taxon>Avibacterium</taxon>
    </lineage>
</organism>
<feature type="domain" description="Trimeric autotransporter adhesin YadA-like head" evidence="13">
    <location>
        <begin position="691"/>
        <end position="714"/>
    </location>
</feature>
<evidence type="ECO:0000256" key="4">
    <source>
        <dbReference type="ARBA" id="ARBA00022448"/>
    </source>
</evidence>
<dbReference type="InterPro" id="IPR005594">
    <property type="entry name" value="YadA_C"/>
</dbReference>
<keyword evidence="6" id="KW-0812">Transmembrane</keyword>
<comment type="subcellular location">
    <subcellularLocation>
        <location evidence="2">Cell outer membrane</location>
    </subcellularLocation>
    <subcellularLocation>
        <location evidence="1">Cell surface</location>
    </subcellularLocation>
</comment>
<keyword evidence="4" id="KW-0813">Transport</keyword>
<evidence type="ECO:0000256" key="3">
    <source>
        <dbReference type="ARBA" id="ARBA00005848"/>
    </source>
</evidence>
<dbReference type="GO" id="GO:0015031">
    <property type="term" value="P:protein transport"/>
    <property type="evidence" value="ECO:0007669"/>
    <property type="project" value="UniProtKB-KW"/>
</dbReference>
<dbReference type="SUPFAM" id="SSF54523">
    <property type="entry name" value="Pili subunits"/>
    <property type="match status" value="1"/>
</dbReference>
<feature type="domain" description="Trimeric autotransporter adhesin YadA-like head" evidence="13">
    <location>
        <begin position="570"/>
        <end position="595"/>
    </location>
</feature>
<evidence type="ECO:0000256" key="5">
    <source>
        <dbReference type="ARBA" id="ARBA00022452"/>
    </source>
</evidence>
<feature type="domain" description="Trimeric autotransporter adhesin YadA-like head" evidence="13">
    <location>
        <begin position="427"/>
        <end position="449"/>
    </location>
</feature>
<comment type="similarity">
    <text evidence="3">Belongs to the autotransporter-2 (AT-2) (TC 1.B.40) family.</text>
</comment>
<proteinExistence type="inferred from homology"/>
<dbReference type="RefSeq" id="WP_115249455.1">
    <property type="nucleotide sequence ID" value="NZ_UGSP01000001.1"/>
</dbReference>
<dbReference type="Pfam" id="PF03895">
    <property type="entry name" value="YadA_anchor"/>
    <property type="match status" value="1"/>
</dbReference>
<dbReference type="Pfam" id="PF05658">
    <property type="entry name" value="YadA_head"/>
    <property type="match status" value="7"/>
</dbReference>
<dbReference type="Gene3D" id="3.30.1300.30">
    <property type="entry name" value="GSPII I/J protein-like"/>
    <property type="match status" value="1"/>
</dbReference>
<keyword evidence="9" id="KW-0472">Membrane</keyword>
<evidence type="ECO:0000259" key="15">
    <source>
        <dbReference type="Pfam" id="PF13018"/>
    </source>
</evidence>
<dbReference type="InterPro" id="IPR037174">
    <property type="entry name" value="Trimeric_adhesin"/>
</dbReference>
<protein>
    <submittedName>
        <fullName evidence="16">Autotransporter adhesin</fullName>
    </submittedName>
</protein>
<sequence>MNTIFKVIWNQALGCFTAVGELATSQGKRSSKSTAVVAATLMMLGSGQASAEERMMEARDYMTDCVVQGLQMVCIEGAKSLTSGSFAVGQNSLAGQSVQNYDLNWASLAAPETKTIRVGGASKVINQGDKFTSVEDFNAYLSTLRDNDKFKRTYIGKMNNIAMGTGAQAVGGRNISIGESAGAVADSDNLAYLNSNESQNIKNRLEAVSAEERATYNWQIHNVNIGTNAGLNAKKDYSIAMGFNAGALNEEARKVQVADYTDATVFIGKRAGENNTSSGSVAIGVEAAMPRANGGVTDKYDDQSVYIGKQAGRGTETGVLKGADGNGTYKDPAKTYNGIYRDTNNDLLAGSLENPGSPALTGSNVGVGPNALWFAKGSANVGMGWKAGNTSTGSNNTYLGNISGMTQVGDFNVAVGNEAGGGAVSSRSVSVGSYAKANGDASVAVGSGAKAGSQDKTLTVTSGSTNSSGAHYQNNKYNDIAVGNEAAATGGSSIAMGKRAISNNDSSVAVGSNAEATGKGAISLGSSVGVTVERTPEGYGQNTDTEIPDATKQSIASGDFSMALGTASAASGNNSIAQGTRSSATDLGSIAFGYETLSTGDASLAASSNAKAYGKSDIAIGKNALAGDENFQNSDGHSYNTAIGQDAKAIASQSTAVGTAAQATANDTIAVGPSAQATNLSSIAIGKDAQATGEQSISVGVGNVVSGNNSGAFGDPTTISGTGSYSIGNNNTVATNDSFVLGSNVSQTIENSVALGKDSAMTAGSAVGTAVKATDGTDGATTTAGDKGTVDTATVNGVTYGGFAGATADGVVSVGSAGKERRVQNVAAGEISETSTDAINGSQLYLVAKGLNDQMPVVYTKADGTKVYKKPDGTFVDESGEEVQPTDVIASMNNGEGSTTAPMALTNIAGNLDGAKANTTAPVTSGTAPTDVNVNNAATVGDVLNAGWNLQGNGQAVDFVKPYDTVNFVGTGAATVTGEVVDGVATITIDVPKTAAGGMNSFNVASNGAAPTEIADGNTVDFIDGNNTVVTTTPKADNSGVDVKVDLADNIMVGKPGVDGKDGSIGATGKDGASAVLNGKDGTIGLTGPRGADGEDGASAAIGVKDGAKGLDGNDGANGDSKTRIVYTTPDGNTEEVATLNDGLKFEGNQGGTLDKKLNETVTVKGGLADNATATDANTRVDVEDGALVVKLAKDLKDIDSAIFGTDAADQTVINKDGITIKGDNNVSLTDAGLDNGGNKIVNVAAGEADTDAVNVSQLNKEVAKAKTTVTSNDGSVTVVKTAASDGHDNYDLSVDAQSVAENAQLPVVYTNKAGDKVYKQADGTFNTAKDGSGDTVQPTDVIASMNNGEGSTTAPMALTNIAGNLDGAKANTTAPVTSGTAPADVNVNNAATVGDVLNAGWNLQGNGQAVDFVKPYDTVNFVDGANTTVTTRPKDDGTGVDVKVDLADNVLVGQPGQDGKDGKDGSIGATGKDGASAVLNGKDGSISLTGPKGADGKDGASATIAVKDGTKGLERNDGADGESKTRIVYTKPDGTTEEVATLNDGLSFAGDKGEVINKKLNEQLDIKGKAAADAEVTDKNIRVDSEEGALIIKMAKMLQDLEGAEFTDKDGNTVVVKDGGIVIKGKDAPDDKTVSLTTNGLNNGGNKITNVARGTDLTDAVNVEQLEEVKNQAGAGGFNVETNSKDTKKIGNGDTVDFVNGNNTTVSKVDTPKGVQVKVDLAKDLKGLNSVELKDPAGNVTNITGNGVNISGTNSAGNPSNVSLTANGLNNGGNRITNVAPGVKGTDAVNVNQLNAVGKRIGDVDRKARGGIAGSAAMANLPQAYIPGHSMVAVAASTHRGANAVALGVSRISDSGHVIIKLSGSADSEGGKSAGIGVGYQW</sequence>
<feature type="domain" description="Trimeric autotransporter adhesin YadA-like stalk" evidence="14">
    <location>
        <begin position="1776"/>
        <end position="1802"/>
    </location>
</feature>
<evidence type="ECO:0000259" key="13">
    <source>
        <dbReference type="Pfam" id="PF05658"/>
    </source>
</evidence>
<feature type="domain" description="Trimeric autotransporter adhesin YadA-like head" evidence="13">
    <location>
        <begin position="505"/>
        <end position="526"/>
    </location>
</feature>
<gene>
    <name evidence="16" type="primary">hsf2_3</name>
    <name evidence="16" type="ORF">NCTC11297_01252</name>
</gene>
<evidence type="ECO:0000256" key="11">
    <source>
        <dbReference type="SAM" id="MobiDB-lite"/>
    </source>
</evidence>
<keyword evidence="10" id="KW-0998">Cell outer membrane</keyword>
<evidence type="ECO:0000259" key="12">
    <source>
        <dbReference type="Pfam" id="PF03895"/>
    </source>
</evidence>
<evidence type="ECO:0000259" key="14">
    <source>
        <dbReference type="Pfam" id="PF05662"/>
    </source>
</evidence>
<evidence type="ECO:0000313" key="16">
    <source>
        <dbReference type="EMBL" id="SUB24218.1"/>
    </source>
</evidence>
<dbReference type="GeneID" id="300133457"/>
<dbReference type="Gene3D" id="2.20.70.140">
    <property type="match status" value="2"/>
</dbReference>
<feature type="domain" description="Trimeric autotransporter adhesin YadA-like head" evidence="13">
    <location>
        <begin position="641"/>
        <end position="660"/>
    </location>
</feature>
<feature type="domain" description="ESPR" evidence="15">
    <location>
        <begin position="1"/>
        <end position="46"/>
    </location>
</feature>
<reference evidence="16 17" key="1">
    <citation type="submission" date="2018-06" db="EMBL/GenBank/DDBJ databases">
        <authorList>
            <consortium name="Pathogen Informatics"/>
            <person name="Doyle S."/>
        </authorList>
    </citation>
    <scope>NUCLEOTIDE SEQUENCE [LARGE SCALE GENOMIC DNA]</scope>
    <source>
        <strain evidence="17">NCTC 11297</strain>
    </source>
</reference>
<dbReference type="InterPro" id="IPR024973">
    <property type="entry name" value="ESPR"/>
</dbReference>
<evidence type="ECO:0000256" key="2">
    <source>
        <dbReference type="ARBA" id="ARBA00004442"/>
    </source>
</evidence>
<evidence type="ECO:0000256" key="9">
    <source>
        <dbReference type="ARBA" id="ARBA00023136"/>
    </source>
</evidence>
<evidence type="ECO:0000313" key="17">
    <source>
        <dbReference type="Proteomes" id="UP000255098"/>
    </source>
</evidence>
<feature type="domain" description="Trimeric autotransporter adhesin YadA-like head" evidence="13">
    <location>
        <begin position="663"/>
        <end position="689"/>
    </location>
</feature>
<dbReference type="InterPro" id="IPR008635">
    <property type="entry name" value="Coiled_stalk_dom"/>
</dbReference>
<evidence type="ECO:0000256" key="7">
    <source>
        <dbReference type="ARBA" id="ARBA00022729"/>
    </source>
</evidence>
<feature type="domain" description="Trimeric autotransporter adhesin YadA-like C-terminal membrane anchor" evidence="12">
    <location>
        <begin position="1823"/>
        <end position="1883"/>
    </location>
</feature>
<dbReference type="Proteomes" id="UP000255098">
    <property type="component" value="Unassembled WGS sequence"/>
</dbReference>
<feature type="domain" description="Trimeric autotransporter adhesin YadA-like stalk" evidence="14">
    <location>
        <begin position="822"/>
        <end position="851"/>
    </location>
</feature>
<keyword evidence="17" id="KW-1185">Reference proteome</keyword>
<evidence type="ECO:0000256" key="6">
    <source>
        <dbReference type="ARBA" id="ARBA00022692"/>
    </source>
</evidence>
<dbReference type="InterPro" id="IPR008640">
    <property type="entry name" value="Adhesin_Head_dom"/>
</dbReference>
<dbReference type="SUPFAM" id="SSF101967">
    <property type="entry name" value="Adhesin YadA, collagen-binding domain"/>
    <property type="match status" value="3"/>
</dbReference>
<dbReference type="GO" id="GO:0009279">
    <property type="term" value="C:cell outer membrane"/>
    <property type="evidence" value="ECO:0007669"/>
    <property type="project" value="UniProtKB-SubCell"/>
</dbReference>
<dbReference type="GO" id="GO:0009986">
    <property type="term" value="C:cell surface"/>
    <property type="evidence" value="ECO:0007669"/>
    <property type="project" value="UniProtKB-SubCell"/>
</dbReference>
<accession>A0A379AR97</accession>
<dbReference type="InterPro" id="IPR045584">
    <property type="entry name" value="Pilin-like"/>
</dbReference>
<dbReference type="InterPro" id="IPR011049">
    <property type="entry name" value="Serralysin-like_metalloprot_C"/>
</dbReference>
<keyword evidence="7" id="KW-0732">Signal</keyword>
<evidence type="ECO:0000256" key="10">
    <source>
        <dbReference type="ARBA" id="ARBA00023237"/>
    </source>
</evidence>